<dbReference type="SUPFAM" id="SSF52540">
    <property type="entry name" value="P-loop containing nucleoside triphosphate hydrolases"/>
    <property type="match status" value="1"/>
</dbReference>
<dbReference type="OrthoDB" id="2509598at2"/>
<sequence>MNRQIVIEKMFGYLTDEHKQNIHEEAFRDIANVFLDLYDEYDHQWGQYVEFKTGEREEKPDRPVSWVCNASMGHGKTTVLICFLKWLASETNRKKRIPVLLVIREVGMIKDIYDELKAFNDECIVMVDSTNRQEIEPYIHCHQFVIITHARLDNLALGLGNLHTYRLWKQYNTWAWGEILDEDNIISKRNRLMIFDEKPSFVNASVFDIGSKHNTLDWFDDLATPLKLDALESQCMKSYIATLVAYQLSQNATSVTTALAQKDDLSLFTQTLKKIIIKIKNHEDNKGKLESLRQLKHFQKLLNKDGAGRIDDYEIRGQSGRKIIISERIDYIKLKMNMLVLDGTAIFTSQQYKGFKLKEVNNYNDYSRFYYHIETINTSKYARSKKGQTTQRAISERIMKLKQSHPDMFVLPMKSDIEIYKQLGAILEDIQYFVEKSNEDSKPINLLNTTGKNELKDRKALYLTSLPKMNADHYKKIAISLYGTKVDLGMNDEDDANWFKDNKLELIYCGELQAELLQIMHRTALRKIKSKDEIHVFVAYDDEDMSKLKYQKSIPAFSHSMNQIYCANKAVLQADYVVDESQYGRGDKLRNYADLIHHWIHKNITVFNPLPMRISEIDKPNKLGEKFRDWLNKHWNEQEELINKIFSEFGYVIYEKKDRYSEKSKYITTIQKNHDRLMFGE</sequence>
<dbReference type="EMBL" id="FMTT01000061">
    <property type="protein sequence ID" value="SCW83417.1"/>
    <property type="molecule type" value="Genomic_DNA"/>
</dbReference>
<dbReference type="AlphaFoldDB" id="A0A1G4TQ89"/>
<dbReference type="RefSeq" id="WP_090676462.1">
    <property type="nucleotide sequence ID" value="NZ_FMTT01000061.1"/>
</dbReference>
<dbReference type="InterPro" id="IPR027417">
    <property type="entry name" value="P-loop_NTPase"/>
</dbReference>
<evidence type="ECO:0000313" key="1">
    <source>
        <dbReference type="EMBL" id="SCW83417.1"/>
    </source>
</evidence>
<name>A0A1G4TQ89_9BACL</name>
<dbReference type="Gene3D" id="3.40.50.300">
    <property type="entry name" value="P-loop containing nucleotide triphosphate hydrolases"/>
    <property type="match status" value="1"/>
</dbReference>
<reference evidence="2" key="1">
    <citation type="submission" date="2016-10" db="EMBL/GenBank/DDBJ databases">
        <authorList>
            <person name="Varghese N."/>
            <person name="Submissions S."/>
        </authorList>
    </citation>
    <scope>NUCLEOTIDE SEQUENCE [LARGE SCALE GENOMIC DNA]</scope>
    <source>
        <strain evidence="2">CGMCC 1.8946</strain>
    </source>
</reference>
<keyword evidence="2" id="KW-1185">Reference proteome</keyword>
<dbReference type="Proteomes" id="UP000198601">
    <property type="component" value="Unassembled WGS sequence"/>
</dbReference>
<protein>
    <recommendedName>
        <fullName evidence="3">Type III restriction enzyme, res subunit</fullName>
    </recommendedName>
</protein>
<proteinExistence type="predicted"/>
<evidence type="ECO:0008006" key="3">
    <source>
        <dbReference type="Google" id="ProtNLM"/>
    </source>
</evidence>
<evidence type="ECO:0000313" key="2">
    <source>
        <dbReference type="Proteomes" id="UP000198601"/>
    </source>
</evidence>
<gene>
    <name evidence="1" type="ORF">SAMN04487970_106122</name>
</gene>
<dbReference type="STRING" id="624147.SAMN04487970_106122"/>
<accession>A0A1G4TQ89</accession>
<organism evidence="1 2">
    <name type="scientific">Paenibacillus tianmuensis</name>
    <dbReference type="NCBI Taxonomy" id="624147"/>
    <lineage>
        <taxon>Bacteria</taxon>
        <taxon>Bacillati</taxon>
        <taxon>Bacillota</taxon>
        <taxon>Bacilli</taxon>
        <taxon>Bacillales</taxon>
        <taxon>Paenibacillaceae</taxon>
        <taxon>Paenibacillus</taxon>
    </lineage>
</organism>